<dbReference type="InterPro" id="IPR036388">
    <property type="entry name" value="WH-like_DNA-bd_sf"/>
</dbReference>
<dbReference type="PIRSF" id="PIRSF005739">
    <property type="entry name" value="O-mtase"/>
    <property type="match status" value="1"/>
</dbReference>
<dbReference type="GO" id="GO:0032259">
    <property type="term" value="P:methylation"/>
    <property type="evidence" value="ECO:0007669"/>
    <property type="project" value="UniProtKB-KW"/>
</dbReference>
<dbReference type="EMBL" id="ML993585">
    <property type="protein sequence ID" value="KAF2170504.1"/>
    <property type="molecule type" value="Genomic_DNA"/>
</dbReference>
<evidence type="ECO:0000256" key="4">
    <source>
        <dbReference type="PIRSR" id="PIRSR005739-1"/>
    </source>
</evidence>
<dbReference type="InterPro" id="IPR016461">
    <property type="entry name" value="COMT-like"/>
</dbReference>
<dbReference type="SUPFAM" id="SSF53335">
    <property type="entry name" value="S-adenosyl-L-methionine-dependent methyltransferases"/>
    <property type="match status" value="1"/>
</dbReference>
<dbReference type="Gene3D" id="3.40.50.150">
    <property type="entry name" value="Vaccinia Virus protein VP39"/>
    <property type="match status" value="1"/>
</dbReference>
<dbReference type="Proteomes" id="UP000799537">
    <property type="component" value="Unassembled WGS sequence"/>
</dbReference>
<dbReference type="GeneID" id="54558155"/>
<keyword evidence="7" id="KW-1185">Reference proteome</keyword>
<evidence type="ECO:0000313" key="7">
    <source>
        <dbReference type="Proteomes" id="UP000799537"/>
    </source>
</evidence>
<dbReference type="Pfam" id="PF00891">
    <property type="entry name" value="Methyltransf_2"/>
    <property type="match status" value="1"/>
</dbReference>
<dbReference type="PANTHER" id="PTHR43712:SF1">
    <property type="entry name" value="HYPOTHETICAL O-METHYLTRANSFERASE (EUROFUNG)-RELATED"/>
    <property type="match status" value="1"/>
</dbReference>
<feature type="active site" description="Proton acceptor" evidence="4">
    <location>
        <position position="303"/>
    </location>
</feature>
<dbReference type="Gene3D" id="1.10.10.10">
    <property type="entry name" value="Winged helix-like DNA-binding domain superfamily/Winged helix DNA-binding domain"/>
    <property type="match status" value="1"/>
</dbReference>
<feature type="domain" description="O-methyltransferase C-terminal" evidence="5">
    <location>
        <begin position="226"/>
        <end position="373"/>
    </location>
</feature>
<evidence type="ECO:0000313" key="6">
    <source>
        <dbReference type="EMBL" id="KAF2170504.1"/>
    </source>
</evidence>
<keyword evidence="1" id="KW-0489">Methyltransferase</keyword>
<sequence length="395" mass="44087">MDLKSSIQALTNALQSFPKTVSETARFEIISKAKDLIFALQSPEQHVLQVSANTMELVAIRTVMRMGVLEVLPKEKDEALELQVLAEKTGVQESLFLRLLVGTRFIQQDSAGKYWHSHVSKGSADGGNAEAWFKGVVYDVVMDGFFLYPTAYLDTHPLEEPSDPSVTPVTCAWNKEGDNSWQVLARDHPNKMLNFQRGMAMLVDAAPVTGVYDFSQLVKIEVEKERMVLVDVGGGSGQCVEAILKAHPDIPAERCMVQDLGHTLEHARHSETLPRGLQLLEHDFWTPQPIVHAKAYFMRWIIHDYVDSLSVKILKNTAAVMARDSVLLIHEAIVPERLSETTMIAGIMDMFVLNCAGKERTKKGFEVLLEQAGLVVRKYWQREGTAATMIEAVLA</sequence>
<dbReference type="InterPro" id="IPR029063">
    <property type="entry name" value="SAM-dependent_MTases_sf"/>
</dbReference>
<dbReference type="OrthoDB" id="1535081at2759"/>
<evidence type="ECO:0000259" key="5">
    <source>
        <dbReference type="Pfam" id="PF00891"/>
    </source>
</evidence>
<gene>
    <name evidence="6" type="ORF">M409DRAFT_19324</name>
</gene>
<protein>
    <recommendedName>
        <fullName evidence="5">O-methyltransferase C-terminal domain-containing protein</fullName>
    </recommendedName>
</protein>
<dbReference type="InterPro" id="IPR036390">
    <property type="entry name" value="WH_DNA-bd_sf"/>
</dbReference>
<proteinExistence type="predicted"/>
<dbReference type="GO" id="GO:0008171">
    <property type="term" value="F:O-methyltransferase activity"/>
    <property type="evidence" value="ECO:0007669"/>
    <property type="project" value="InterPro"/>
</dbReference>
<name>A0A6A6CTM9_ZASCE</name>
<dbReference type="AlphaFoldDB" id="A0A6A6CTM9"/>
<evidence type="ECO:0000256" key="3">
    <source>
        <dbReference type="ARBA" id="ARBA00022691"/>
    </source>
</evidence>
<organism evidence="6 7">
    <name type="scientific">Zasmidium cellare ATCC 36951</name>
    <dbReference type="NCBI Taxonomy" id="1080233"/>
    <lineage>
        <taxon>Eukaryota</taxon>
        <taxon>Fungi</taxon>
        <taxon>Dikarya</taxon>
        <taxon>Ascomycota</taxon>
        <taxon>Pezizomycotina</taxon>
        <taxon>Dothideomycetes</taxon>
        <taxon>Dothideomycetidae</taxon>
        <taxon>Mycosphaerellales</taxon>
        <taxon>Mycosphaerellaceae</taxon>
        <taxon>Zasmidium</taxon>
    </lineage>
</organism>
<accession>A0A6A6CTM9</accession>
<evidence type="ECO:0000256" key="1">
    <source>
        <dbReference type="ARBA" id="ARBA00022603"/>
    </source>
</evidence>
<dbReference type="SUPFAM" id="SSF46785">
    <property type="entry name" value="Winged helix' DNA-binding domain"/>
    <property type="match status" value="1"/>
</dbReference>
<dbReference type="PROSITE" id="PS51683">
    <property type="entry name" value="SAM_OMT_II"/>
    <property type="match status" value="1"/>
</dbReference>
<keyword evidence="3" id="KW-0949">S-adenosyl-L-methionine</keyword>
<dbReference type="PANTHER" id="PTHR43712">
    <property type="entry name" value="PUTATIVE (AFU_ORTHOLOGUE AFUA_4G14580)-RELATED"/>
    <property type="match status" value="1"/>
</dbReference>
<reference evidence="6" key="1">
    <citation type="journal article" date="2020" name="Stud. Mycol.">
        <title>101 Dothideomycetes genomes: a test case for predicting lifestyles and emergence of pathogens.</title>
        <authorList>
            <person name="Haridas S."/>
            <person name="Albert R."/>
            <person name="Binder M."/>
            <person name="Bloem J."/>
            <person name="Labutti K."/>
            <person name="Salamov A."/>
            <person name="Andreopoulos B."/>
            <person name="Baker S."/>
            <person name="Barry K."/>
            <person name="Bills G."/>
            <person name="Bluhm B."/>
            <person name="Cannon C."/>
            <person name="Castanera R."/>
            <person name="Culley D."/>
            <person name="Daum C."/>
            <person name="Ezra D."/>
            <person name="Gonzalez J."/>
            <person name="Henrissat B."/>
            <person name="Kuo A."/>
            <person name="Liang C."/>
            <person name="Lipzen A."/>
            <person name="Lutzoni F."/>
            <person name="Magnuson J."/>
            <person name="Mondo S."/>
            <person name="Nolan M."/>
            <person name="Ohm R."/>
            <person name="Pangilinan J."/>
            <person name="Park H.-J."/>
            <person name="Ramirez L."/>
            <person name="Alfaro M."/>
            <person name="Sun H."/>
            <person name="Tritt A."/>
            <person name="Yoshinaga Y."/>
            <person name="Zwiers L.-H."/>
            <person name="Turgeon B."/>
            <person name="Goodwin S."/>
            <person name="Spatafora J."/>
            <person name="Crous P."/>
            <person name="Grigoriev I."/>
        </authorList>
    </citation>
    <scope>NUCLEOTIDE SEQUENCE</scope>
    <source>
        <strain evidence="6">ATCC 36951</strain>
    </source>
</reference>
<dbReference type="InterPro" id="IPR001077">
    <property type="entry name" value="COMT_C"/>
</dbReference>
<dbReference type="RefSeq" id="XP_033671393.1">
    <property type="nucleotide sequence ID" value="XM_033804883.1"/>
</dbReference>
<keyword evidence="2" id="KW-0808">Transferase</keyword>
<evidence type="ECO:0000256" key="2">
    <source>
        <dbReference type="ARBA" id="ARBA00022679"/>
    </source>
</evidence>